<accession>A0A5C5XFQ4</accession>
<comment type="caution">
    <text evidence="2">The sequence shown here is derived from an EMBL/GenBank/DDBJ whole genome shotgun (WGS) entry which is preliminary data.</text>
</comment>
<keyword evidence="2" id="KW-0378">Hydrolase</keyword>
<keyword evidence="3" id="KW-1185">Reference proteome</keyword>
<dbReference type="EMBL" id="SJPG01000001">
    <property type="protein sequence ID" value="TWT61946.1"/>
    <property type="molecule type" value="Genomic_DNA"/>
</dbReference>
<dbReference type="Pfam" id="PF13487">
    <property type="entry name" value="HD_5"/>
    <property type="match status" value="1"/>
</dbReference>
<feature type="domain" description="HD-GYP" evidence="1">
    <location>
        <begin position="154"/>
        <end position="351"/>
    </location>
</feature>
<dbReference type="PROSITE" id="PS51832">
    <property type="entry name" value="HD_GYP"/>
    <property type="match status" value="1"/>
</dbReference>
<dbReference type="PANTHER" id="PTHR43155">
    <property type="entry name" value="CYCLIC DI-GMP PHOSPHODIESTERASE PA4108-RELATED"/>
    <property type="match status" value="1"/>
</dbReference>
<evidence type="ECO:0000259" key="1">
    <source>
        <dbReference type="PROSITE" id="PS51832"/>
    </source>
</evidence>
<evidence type="ECO:0000313" key="2">
    <source>
        <dbReference type="EMBL" id="TWT61946.1"/>
    </source>
</evidence>
<dbReference type="PANTHER" id="PTHR43155:SF2">
    <property type="entry name" value="CYCLIC DI-GMP PHOSPHODIESTERASE PA4108"/>
    <property type="match status" value="1"/>
</dbReference>
<dbReference type="InterPro" id="IPR003607">
    <property type="entry name" value="HD/PDEase_dom"/>
</dbReference>
<dbReference type="Gene3D" id="1.10.3210.10">
    <property type="entry name" value="Hypothetical protein af1432"/>
    <property type="match status" value="1"/>
</dbReference>
<dbReference type="RefSeq" id="WP_146503867.1">
    <property type="nucleotide sequence ID" value="NZ_SJPG01000001.1"/>
</dbReference>
<dbReference type="Proteomes" id="UP000316095">
    <property type="component" value="Unassembled WGS sequence"/>
</dbReference>
<dbReference type="SUPFAM" id="SSF109604">
    <property type="entry name" value="HD-domain/PDEase-like"/>
    <property type="match status" value="1"/>
</dbReference>
<dbReference type="GO" id="GO:0071111">
    <property type="term" value="F:cyclic-guanylate-specific phosphodiesterase activity"/>
    <property type="evidence" value="ECO:0007669"/>
    <property type="project" value="UniProtKB-EC"/>
</dbReference>
<dbReference type="EC" id="3.1.4.52" evidence="2"/>
<dbReference type="CDD" id="cd00077">
    <property type="entry name" value="HDc"/>
    <property type="match status" value="1"/>
</dbReference>
<organism evidence="2 3">
    <name type="scientific">Rubinisphaera italica</name>
    <dbReference type="NCBI Taxonomy" id="2527969"/>
    <lineage>
        <taxon>Bacteria</taxon>
        <taxon>Pseudomonadati</taxon>
        <taxon>Planctomycetota</taxon>
        <taxon>Planctomycetia</taxon>
        <taxon>Planctomycetales</taxon>
        <taxon>Planctomycetaceae</taxon>
        <taxon>Rubinisphaera</taxon>
    </lineage>
</organism>
<proteinExistence type="predicted"/>
<dbReference type="InterPro" id="IPR037522">
    <property type="entry name" value="HD_GYP_dom"/>
</dbReference>
<dbReference type="OrthoDB" id="9759601at2"/>
<dbReference type="AlphaFoldDB" id="A0A5C5XFQ4"/>
<gene>
    <name evidence="2" type="primary">rpfG_4</name>
    <name evidence="2" type="ORF">Pan54_26830</name>
</gene>
<evidence type="ECO:0000313" key="3">
    <source>
        <dbReference type="Proteomes" id="UP000316095"/>
    </source>
</evidence>
<protein>
    <submittedName>
        <fullName evidence="2">Cyclic di-GMP phosphodiesterase response regulator RpfG</fullName>
        <ecNumber evidence="2">3.1.4.52</ecNumber>
    </submittedName>
</protein>
<name>A0A5C5XFQ4_9PLAN</name>
<sequence>MATTVIPIRELRAGAILPAAIYDADNSTVMLLNCGLTLTTENLSRLQSRGIKAISIDSRYVGSIWNNENKGSTGVKLQKHHLAEQRQQNEAQKLPLSNRITKPAELEYNPTLIKQMMVNSRQHAQNVQSFYDEVRNSSRTRIEPIQGISNESIEMLLSDIDLFVKTAIQTEDQANSCQHTYRVAKLTMSIAAILGHSEEDITQAGIGCMIARIGITPELQRLMNLNRELSTLERLEIKKYPGLTWHALEKISDLSNTARQVAWQINERWNGTGYPRGRIGRQIHPLARIAAVADVYIALTSMRPYRSAMTPYQAIKMLLTDTQNTLFDPDAFRGLLKTTSLFPIGSLVELSNGFVAEVLRNNPESYDMPVVKALLDSRCNPVSNRLINLAEESHLKISDSLSQLELDRRIQRNTTQNLSLDIEMDWADHLAGK</sequence>
<reference evidence="2 3" key="1">
    <citation type="submission" date="2019-02" db="EMBL/GenBank/DDBJ databases">
        <title>Deep-cultivation of Planctomycetes and their phenomic and genomic characterization uncovers novel biology.</title>
        <authorList>
            <person name="Wiegand S."/>
            <person name="Jogler M."/>
            <person name="Boedeker C."/>
            <person name="Pinto D."/>
            <person name="Vollmers J."/>
            <person name="Rivas-Marin E."/>
            <person name="Kohn T."/>
            <person name="Peeters S.H."/>
            <person name="Heuer A."/>
            <person name="Rast P."/>
            <person name="Oberbeckmann S."/>
            <person name="Bunk B."/>
            <person name="Jeske O."/>
            <person name="Meyerdierks A."/>
            <person name="Storesund J.E."/>
            <person name="Kallscheuer N."/>
            <person name="Luecker S."/>
            <person name="Lage O.M."/>
            <person name="Pohl T."/>
            <person name="Merkel B.J."/>
            <person name="Hornburger P."/>
            <person name="Mueller R.-W."/>
            <person name="Bruemmer F."/>
            <person name="Labrenz M."/>
            <person name="Spormann A.M."/>
            <person name="Op Den Camp H."/>
            <person name="Overmann J."/>
            <person name="Amann R."/>
            <person name="Jetten M.S.M."/>
            <person name="Mascher T."/>
            <person name="Medema M.H."/>
            <person name="Devos D.P."/>
            <person name="Kaster A.-K."/>
            <person name="Ovreas L."/>
            <person name="Rohde M."/>
            <person name="Galperin M.Y."/>
            <person name="Jogler C."/>
        </authorList>
    </citation>
    <scope>NUCLEOTIDE SEQUENCE [LARGE SCALE GENOMIC DNA]</scope>
    <source>
        <strain evidence="2 3">Pan54</strain>
    </source>
</reference>